<organism evidence="1 2">
    <name type="scientific">Vibrio gazogenes</name>
    <dbReference type="NCBI Taxonomy" id="687"/>
    <lineage>
        <taxon>Bacteria</taxon>
        <taxon>Pseudomonadati</taxon>
        <taxon>Pseudomonadota</taxon>
        <taxon>Gammaproteobacteria</taxon>
        <taxon>Vibrionales</taxon>
        <taxon>Vibrionaceae</taxon>
        <taxon>Vibrio</taxon>
    </lineage>
</organism>
<dbReference type="Proteomes" id="UP000196708">
    <property type="component" value="Chromosome 2"/>
</dbReference>
<gene>
    <name evidence="1" type="ORF">BSQ33_16200</name>
</gene>
<name>A0A1Z2SJQ3_VIBGA</name>
<proteinExistence type="predicted"/>
<protein>
    <recommendedName>
        <fullName evidence="3">DUF3540 domain-containing protein</fullName>
    </recommendedName>
</protein>
<dbReference type="OrthoDB" id="6399163at2"/>
<reference evidence="1 2" key="1">
    <citation type="submission" date="2016-12" db="EMBL/GenBank/DDBJ databases">
        <authorList>
            <person name="Song W.-J."/>
            <person name="Kurnit D.M."/>
        </authorList>
    </citation>
    <scope>NUCLEOTIDE SEQUENCE [LARGE SCALE GENOMIC DNA]</scope>
    <source>
        <strain evidence="1 2">ATCC 43942</strain>
    </source>
</reference>
<dbReference type="AlphaFoldDB" id="A0A1Z2SJQ3"/>
<sequence length="174" mass="19821">MNSSLKISQYLHPTPMPENYIGVITRFDPQQYRWEINQNFLAQVATSLLVKPEIGDLVAFIIYQEEYIITQILQRTSAVRTTLQSQDEMCWIAPKVSIQAQDELEMVAFNTVSITSNNLLQSVRETSLQQAQTLIQHAAQVSMTADEVMNLTAKQQMLIAEEEVRIDGERINMG</sequence>
<evidence type="ECO:0000313" key="2">
    <source>
        <dbReference type="Proteomes" id="UP000196708"/>
    </source>
</evidence>
<evidence type="ECO:0008006" key="3">
    <source>
        <dbReference type="Google" id="ProtNLM"/>
    </source>
</evidence>
<dbReference type="RefSeq" id="WP_088134659.1">
    <property type="nucleotide sequence ID" value="NZ_CP018836.1"/>
</dbReference>
<dbReference type="InterPro" id="IPR021927">
    <property type="entry name" value="DUF3540"/>
</dbReference>
<accession>A0A1Z2SJQ3</accession>
<dbReference type="KEGG" id="vga:BSQ33_16200"/>
<dbReference type="Pfam" id="PF12059">
    <property type="entry name" value="DUF3540"/>
    <property type="match status" value="1"/>
</dbReference>
<evidence type="ECO:0000313" key="1">
    <source>
        <dbReference type="EMBL" id="ASA57327.1"/>
    </source>
</evidence>
<dbReference type="EMBL" id="CP018836">
    <property type="protein sequence ID" value="ASA57327.1"/>
    <property type="molecule type" value="Genomic_DNA"/>
</dbReference>